<accession>A0ABT7V3V5</accession>
<reference evidence="3 4" key="3">
    <citation type="submission" date="2023-06" db="EMBL/GenBank/DDBJ databases">
        <authorList>
            <person name="Zeman M."/>
            <person name="Kubasova T."/>
            <person name="Jahodarova E."/>
            <person name="Nykrynova M."/>
            <person name="Rychlik I."/>
        </authorList>
    </citation>
    <scope>NUCLEOTIDE SEQUENCE [LARGE SCALE GENOMIC DNA]</scope>
    <source>
        <strain evidence="3 4">153_Feed</strain>
    </source>
</reference>
<dbReference type="RefSeq" id="WP_289510782.1">
    <property type="nucleotide sequence ID" value="NZ_JAUDEA010000003.1"/>
</dbReference>
<feature type="domain" description="HTH cro/C1-type" evidence="2">
    <location>
        <begin position="12"/>
        <end position="66"/>
    </location>
</feature>
<dbReference type="SMART" id="SM00530">
    <property type="entry name" value="HTH_XRE"/>
    <property type="match status" value="1"/>
</dbReference>
<evidence type="ECO:0000313" key="3">
    <source>
        <dbReference type="EMBL" id="MDM8270681.1"/>
    </source>
</evidence>
<organism evidence="3 4">
    <name type="scientific">Thermophilibacter provencensis</name>
    <dbReference type="NCBI Taxonomy" id="1852386"/>
    <lineage>
        <taxon>Bacteria</taxon>
        <taxon>Bacillati</taxon>
        <taxon>Actinomycetota</taxon>
        <taxon>Coriobacteriia</taxon>
        <taxon>Coriobacteriales</taxon>
        <taxon>Atopobiaceae</taxon>
        <taxon>Thermophilibacter</taxon>
    </lineage>
</organism>
<dbReference type="Gene3D" id="1.10.260.40">
    <property type="entry name" value="lambda repressor-like DNA-binding domains"/>
    <property type="match status" value="1"/>
</dbReference>
<reference evidence="3 4" key="1">
    <citation type="submission" date="2023-06" db="EMBL/GenBank/DDBJ databases">
        <title>Identification and characterization of horizontal gene transfer across gut microbiota members of farm animals based on homology search.</title>
        <authorList>
            <person name="Schwarzerova J."/>
            <person name="Nykrynova M."/>
            <person name="Jureckova K."/>
            <person name="Cejkova D."/>
            <person name="Rychlik I."/>
        </authorList>
    </citation>
    <scope>NUCLEOTIDE SEQUENCE [LARGE SCALE GENOMIC DNA]</scope>
    <source>
        <strain evidence="3 4">153_Feed</strain>
    </source>
</reference>
<evidence type="ECO:0000259" key="2">
    <source>
        <dbReference type="PROSITE" id="PS50943"/>
    </source>
</evidence>
<dbReference type="InterPro" id="IPR001387">
    <property type="entry name" value="Cro/C1-type_HTH"/>
</dbReference>
<sequence>MDEKNESLGRRIARLRLEHGMTQERLAGELGVTAQAVSKWENDLSAPDILLLPTLARTLDVTVDELLGSKGPDIPTLSIESVEVEFGPDESDEPDDARPRKLHINVESADGDNVNINVPLGMASMVLKAGSKIPGTVNLNLGDADVDAALIAEAIKHGEKGTLLEVDGGDGDHVTISLE</sequence>
<comment type="caution">
    <text evidence="3">The sequence shown here is derived from an EMBL/GenBank/DDBJ whole genome shotgun (WGS) entry which is preliminary data.</text>
</comment>
<dbReference type="EMBL" id="JAUDEA010000003">
    <property type="protein sequence ID" value="MDM8270681.1"/>
    <property type="molecule type" value="Genomic_DNA"/>
</dbReference>
<dbReference type="PROSITE" id="PS50943">
    <property type="entry name" value="HTH_CROC1"/>
    <property type="match status" value="1"/>
</dbReference>
<dbReference type="SUPFAM" id="SSF47413">
    <property type="entry name" value="lambda repressor-like DNA-binding domains"/>
    <property type="match status" value="1"/>
</dbReference>
<protein>
    <submittedName>
        <fullName evidence="3">Helix-turn-helix transcriptional regulator</fullName>
    </submittedName>
</protein>
<evidence type="ECO:0000256" key="1">
    <source>
        <dbReference type="ARBA" id="ARBA00023125"/>
    </source>
</evidence>
<gene>
    <name evidence="3" type="ORF">QUW25_03120</name>
</gene>
<dbReference type="Pfam" id="PF01381">
    <property type="entry name" value="HTH_3"/>
    <property type="match status" value="1"/>
</dbReference>
<dbReference type="PANTHER" id="PTHR46558">
    <property type="entry name" value="TRACRIPTIONAL REGULATORY PROTEIN-RELATED-RELATED"/>
    <property type="match status" value="1"/>
</dbReference>
<dbReference type="InterPro" id="IPR010982">
    <property type="entry name" value="Lambda_DNA-bd_dom_sf"/>
</dbReference>
<dbReference type="Proteomes" id="UP001529256">
    <property type="component" value="Unassembled WGS sequence"/>
</dbReference>
<proteinExistence type="predicted"/>
<keyword evidence="1" id="KW-0238">DNA-binding</keyword>
<evidence type="ECO:0000313" key="4">
    <source>
        <dbReference type="Proteomes" id="UP001529256"/>
    </source>
</evidence>
<dbReference type="CDD" id="cd00093">
    <property type="entry name" value="HTH_XRE"/>
    <property type="match status" value="1"/>
</dbReference>
<keyword evidence="4" id="KW-1185">Reference proteome</keyword>
<dbReference type="PANTHER" id="PTHR46558:SF11">
    <property type="entry name" value="HTH-TYPE TRANSCRIPTIONAL REGULATOR XRE"/>
    <property type="match status" value="1"/>
</dbReference>
<name>A0ABT7V3V5_9ACTN</name>
<reference evidence="4" key="2">
    <citation type="submission" date="2023-06" db="EMBL/GenBank/DDBJ databases">
        <title>Identification and characterization of horizontal gene transfer across gut microbiota members of farm animals based on homology search.</title>
        <authorList>
            <person name="Zeman M."/>
            <person name="Kubasova T."/>
            <person name="Jahodarova E."/>
            <person name="Nykrynova M."/>
            <person name="Rychlik I."/>
        </authorList>
    </citation>
    <scope>NUCLEOTIDE SEQUENCE [LARGE SCALE GENOMIC DNA]</scope>
    <source>
        <strain evidence="4">153_Feed</strain>
    </source>
</reference>